<proteinExistence type="inferred from homology"/>
<comment type="similarity">
    <text evidence="1">Belongs to the short-chain dehydrogenases/reductases (SDR) family.</text>
</comment>
<organism evidence="3 4">
    <name type="scientific">Mycobacterium paraseoulense</name>
    <dbReference type="NCBI Taxonomy" id="590652"/>
    <lineage>
        <taxon>Bacteria</taxon>
        <taxon>Bacillati</taxon>
        <taxon>Actinomycetota</taxon>
        <taxon>Actinomycetes</taxon>
        <taxon>Mycobacteriales</taxon>
        <taxon>Mycobacteriaceae</taxon>
        <taxon>Mycobacterium</taxon>
    </lineage>
</organism>
<dbReference type="PANTHER" id="PTHR44196:SF1">
    <property type="entry name" value="DEHYDROGENASE_REDUCTASE SDR FAMILY MEMBER 7B"/>
    <property type="match status" value="1"/>
</dbReference>
<protein>
    <recommendedName>
        <fullName evidence="5">Short-chain dehydrogenase</fullName>
    </recommendedName>
</protein>
<name>A0A1X0IGC4_9MYCO</name>
<gene>
    <name evidence="3" type="ORF">BST39_04670</name>
</gene>
<reference evidence="3 4" key="1">
    <citation type="submission" date="2017-02" db="EMBL/GenBank/DDBJ databases">
        <title>The new phylogeny of genus Mycobacterium.</title>
        <authorList>
            <person name="Tortoli E."/>
            <person name="Trovato A."/>
            <person name="Cirillo D.M."/>
        </authorList>
    </citation>
    <scope>NUCLEOTIDE SEQUENCE [LARGE SCALE GENOMIC DNA]</scope>
    <source>
        <strain evidence="3 4">DSM 45000</strain>
    </source>
</reference>
<keyword evidence="4" id="KW-1185">Reference proteome</keyword>
<dbReference type="SUPFAM" id="SSF51735">
    <property type="entry name" value="NAD(P)-binding Rossmann-fold domains"/>
    <property type="match status" value="1"/>
</dbReference>
<dbReference type="PANTHER" id="PTHR44196">
    <property type="entry name" value="DEHYDROGENASE/REDUCTASE SDR FAMILY MEMBER 7B"/>
    <property type="match status" value="1"/>
</dbReference>
<dbReference type="PRINTS" id="PR00081">
    <property type="entry name" value="GDHRDH"/>
</dbReference>
<dbReference type="EMBL" id="MVIE01000004">
    <property type="protein sequence ID" value="ORB45597.1"/>
    <property type="molecule type" value="Genomic_DNA"/>
</dbReference>
<dbReference type="CDD" id="cd05233">
    <property type="entry name" value="SDR_c"/>
    <property type="match status" value="1"/>
</dbReference>
<dbReference type="InterPro" id="IPR002347">
    <property type="entry name" value="SDR_fam"/>
</dbReference>
<dbReference type="GO" id="GO:0016020">
    <property type="term" value="C:membrane"/>
    <property type="evidence" value="ECO:0007669"/>
    <property type="project" value="TreeGrafter"/>
</dbReference>
<evidence type="ECO:0000256" key="1">
    <source>
        <dbReference type="ARBA" id="ARBA00006484"/>
    </source>
</evidence>
<evidence type="ECO:0000313" key="3">
    <source>
        <dbReference type="EMBL" id="ORB45597.1"/>
    </source>
</evidence>
<evidence type="ECO:0008006" key="5">
    <source>
        <dbReference type="Google" id="ProtNLM"/>
    </source>
</evidence>
<accession>A0A1X0IGC4</accession>
<comment type="caution">
    <text evidence="3">The sequence shown here is derived from an EMBL/GenBank/DDBJ whole genome shotgun (WGS) entry which is preliminary data.</text>
</comment>
<dbReference type="STRING" id="590652.BST39_04670"/>
<dbReference type="InterPro" id="IPR036291">
    <property type="entry name" value="NAD(P)-bd_dom_sf"/>
</dbReference>
<dbReference type="GO" id="GO:0016491">
    <property type="term" value="F:oxidoreductase activity"/>
    <property type="evidence" value="ECO:0007669"/>
    <property type="project" value="UniProtKB-KW"/>
</dbReference>
<evidence type="ECO:0000256" key="2">
    <source>
        <dbReference type="ARBA" id="ARBA00023002"/>
    </source>
</evidence>
<keyword evidence="2" id="KW-0560">Oxidoreductase</keyword>
<dbReference type="AlphaFoldDB" id="A0A1X0IGC4"/>
<dbReference type="Pfam" id="PF00106">
    <property type="entry name" value="adh_short"/>
    <property type="match status" value="1"/>
</dbReference>
<dbReference type="Proteomes" id="UP000192513">
    <property type="component" value="Unassembled WGS sequence"/>
</dbReference>
<sequence length="263" mass="27715">MDIRERVVVVTGAGLGLGAALARTISAKAPGGLVIADIDEEAAHLTAAKYDSYGIAADMGSESGVRAVVDAAVDRFGRVDMWIANAGTGITCDPFTDDATFSLMWNLHAMSQVWAARALLPGWLKRGSGHFVAVVSSNALTTNPVSMGYAMTKHAQLAAVEWLAMTYGAAGVTTTAFCPKGMRTPLLEQHAQTNAYARAALADAITPEQAASILVAAIEEGRSIAHTHPAVLDDARLRLDDHAAYLRTLEQLHALVPEIGVPR</sequence>
<dbReference type="Gene3D" id="3.40.50.720">
    <property type="entry name" value="NAD(P)-binding Rossmann-like Domain"/>
    <property type="match status" value="1"/>
</dbReference>
<evidence type="ECO:0000313" key="4">
    <source>
        <dbReference type="Proteomes" id="UP000192513"/>
    </source>
</evidence>